<keyword evidence="3" id="KW-1133">Transmembrane helix</keyword>
<name>A0ABW2BIQ4_9HYPH</name>
<evidence type="ECO:0000256" key="2">
    <source>
        <dbReference type="SAM" id="MobiDB-lite"/>
    </source>
</evidence>
<evidence type="ECO:0000313" key="4">
    <source>
        <dbReference type="EMBL" id="MFC6789899.1"/>
    </source>
</evidence>
<feature type="coiled-coil region" evidence="1">
    <location>
        <begin position="106"/>
        <end position="167"/>
    </location>
</feature>
<keyword evidence="3" id="KW-0472">Membrane</keyword>
<feature type="region of interest" description="Disordered" evidence="2">
    <location>
        <begin position="171"/>
        <end position="202"/>
    </location>
</feature>
<dbReference type="RefSeq" id="WP_378969234.1">
    <property type="nucleotide sequence ID" value="NZ_JBHSWN010000001.1"/>
</dbReference>
<comment type="caution">
    <text evidence="4">The sequence shown here is derived from an EMBL/GenBank/DDBJ whole genome shotgun (WGS) entry which is preliminary data.</text>
</comment>
<reference evidence="5" key="1">
    <citation type="journal article" date="2019" name="Int. J. Syst. Evol. Microbiol.">
        <title>The Global Catalogue of Microorganisms (GCM) 10K type strain sequencing project: providing services to taxonomists for standard genome sequencing and annotation.</title>
        <authorList>
            <consortium name="The Broad Institute Genomics Platform"/>
            <consortium name="The Broad Institute Genome Sequencing Center for Infectious Disease"/>
            <person name="Wu L."/>
            <person name="Ma J."/>
        </authorList>
    </citation>
    <scope>NUCLEOTIDE SEQUENCE [LARGE SCALE GENOMIC DNA]</scope>
    <source>
        <strain evidence="5">CCUG 48316</strain>
    </source>
</reference>
<keyword evidence="3" id="KW-0812">Transmembrane</keyword>
<accession>A0ABW2BIQ4</accession>
<evidence type="ECO:0000313" key="5">
    <source>
        <dbReference type="Proteomes" id="UP001596292"/>
    </source>
</evidence>
<evidence type="ECO:0000256" key="1">
    <source>
        <dbReference type="SAM" id="Coils"/>
    </source>
</evidence>
<keyword evidence="5" id="KW-1185">Reference proteome</keyword>
<organism evidence="4 5">
    <name type="scientific">Methylobacterium komagatae</name>
    <dbReference type="NCBI Taxonomy" id="374425"/>
    <lineage>
        <taxon>Bacteria</taxon>
        <taxon>Pseudomonadati</taxon>
        <taxon>Pseudomonadota</taxon>
        <taxon>Alphaproteobacteria</taxon>
        <taxon>Hyphomicrobiales</taxon>
        <taxon>Methylobacteriaceae</taxon>
        <taxon>Methylobacterium</taxon>
    </lineage>
</organism>
<protein>
    <recommendedName>
        <fullName evidence="6">SH3 domain-containing protein</fullName>
    </recommendedName>
</protein>
<keyword evidence="1" id="KW-0175">Coiled coil</keyword>
<evidence type="ECO:0000256" key="3">
    <source>
        <dbReference type="SAM" id="Phobius"/>
    </source>
</evidence>
<feature type="compositionally biased region" description="Basic and acidic residues" evidence="2">
    <location>
        <begin position="186"/>
        <end position="202"/>
    </location>
</feature>
<sequence>MTEAKPTTSTDAKPKIEVVERAPKKGLKVEIITEKPPFFSAPRRFAQTMMRAEARLVAVAGGALALGAMLGFGAASRDQGSATAIASLATAIESGRSDTAKLAASLAKLDQNVGELRTVADSARKENGGKSLNEKIAQLDRSLTAKLASLNEKIEQAEKEHAARIATLTARPAARPEPTQTGSLAEPRETKAAEPKVVEAKPTEKVAEIKQPEPAKAAAPAKSPVLEQYAVRDVFDGAAIIENRSRRLFQVMPGDTLPGAGRVEAIERKGRQWVVVTRQGLVTPQEW</sequence>
<dbReference type="Proteomes" id="UP001596292">
    <property type="component" value="Unassembled WGS sequence"/>
</dbReference>
<feature type="transmembrane region" description="Helical" evidence="3">
    <location>
        <begin position="54"/>
        <end position="75"/>
    </location>
</feature>
<gene>
    <name evidence="4" type="ORF">ACFQE0_09880</name>
</gene>
<proteinExistence type="predicted"/>
<dbReference type="EMBL" id="JBHSWN010000001">
    <property type="protein sequence ID" value="MFC6789899.1"/>
    <property type="molecule type" value="Genomic_DNA"/>
</dbReference>
<evidence type="ECO:0008006" key="6">
    <source>
        <dbReference type="Google" id="ProtNLM"/>
    </source>
</evidence>